<feature type="compositionally biased region" description="Polar residues" evidence="1">
    <location>
        <begin position="215"/>
        <end position="241"/>
    </location>
</feature>
<evidence type="ECO:0000313" key="3">
    <source>
        <dbReference type="Proteomes" id="UP000572817"/>
    </source>
</evidence>
<dbReference type="Proteomes" id="UP000572817">
    <property type="component" value="Unassembled WGS sequence"/>
</dbReference>
<proteinExistence type="predicted"/>
<protein>
    <submittedName>
        <fullName evidence="2">Uncharacterized protein</fullName>
    </submittedName>
</protein>
<feature type="region of interest" description="Disordered" evidence="1">
    <location>
        <begin position="215"/>
        <end position="257"/>
    </location>
</feature>
<evidence type="ECO:0000256" key="1">
    <source>
        <dbReference type="SAM" id="MobiDB-lite"/>
    </source>
</evidence>
<dbReference type="EMBL" id="WWBZ02000051">
    <property type="protein sequence ID" value="KAF4304033.1"/>
    <property type="molecule type" value="Genomic_DNA"/>
</dbReference>
<sequence>MCATEPAKFLYQNSSSTHSHASVIIGGSAFFQDSVYISYEKATAHQICYQYPGAFTKPVGQSYPGAIVRIPSTDLSSICSQTYLRYGYPPDGGTALPFNFADLNQPIPYSAYKCQTMCEFNWPFDGCSVIVEDQYNPQIAVPELIRQLDPAWADCELDLTGAYDPPLPLTTADGMFGTTMSASIGHKTEGPQPASAPLPATASNTVTHTVQTATYDNPGTQAKSHSTGGVSVSQSAPTSASDTEDPARQSPIGGHSTATAARVPVPTLPGLGNVISALVSALSVDPEYASQQTDGPNHQSDTAPPKLQPASVPKSTDSPLSAGSATSSIPVAYVEGHPVFLDPANTVRLIIGTKTVAMSSLMTVDGHTWSVGSDRILLMDSTNGAPLSTIIFTALPPAQQYSSGETTFFNYITHTAAPVAAVGTQTIVADPQNLNIAIVGSSTLTPGNAITTDGAVASLSSGVLFVSEADGSGSVRRYTLSTTGGTDSSHEMRSSFAIGPTAQNTPLASAAAFEAAEESRESTVSKASSTSSGQGGSDAAVHQVKH</sequence>
<feature type="region of interest" description="Disordered" evidence="1">
    <location>
        <begin position="180"/>
        <end position="200"/>
    </location>
</feature>
<dbReference type="AlphaFoldDB" id="A0A8H4N1V2"/>
<keyword evidence="3" id="KW-1185">Reference proteome</keyword>
<dbReference type="OrthoDB" id="3944128at2759"/>
<name>A0A8H4N1V2_9PEZI</name>
<comment type="caution">
    <text evidence="2">The sequence shown here is derived from an EMBL/GenBank/DDBJ whole genome shotgun (WGS) entry which is preliminary data.</text>
</comment>
<reference evidence="2" key="1">
    <citation type="submission" date="2020-04" db="EMBL/GenBank/DDBJ databases">
        <title>Genome Assembly and Annotation of Botryosphaeria dothidea sdau 11-99, a Latent Pathogen of Apple Fruit Ring Rot in China.</title>
        <authorList>
            <person name="Yu C."/>
            <person name="Diao Y."/>
            <person name="Lu Q."/>
            <person name="Zhao J."/>
            <person name="Cui S."/>
            <person name="Peng C."/>
            <person name="He B."/>
            <person name="Liu H."/>
        </authorList>
    </citation>
    <scope>NUCLEOTIDE SEQUENCE [LARGE SCALE GENOMIC DNA]</scope>
    <source>
        <strain evidence="2">Sdau11-99</strain>
    </source>
</reference>
<gene>
    <name evidence="2" type="ORF">GTA08_BOTSDO07542</name>
</gene>
<feature type="region of interest" description="Disordered" evidence="1">
    <location>
        <begin position="507"/>
        <end position="546"/>
    </location>
</feature>
<accession>A0A8H4N1V2</accession>
<evidence type="ECO:0000313" key="2">
    <source>
        <dbReference type="EMBL" id="KAF4304033.1"/>
    </source>
</evidence>
<feature type="compositionally biased region" description="Polar residues" evidence="1">
    <location>
        <begin position="289"/>
        <end position="302"/>
    </location>
</feature>
<organism evidence="2 3">
    <name type="scientific">Botryosphaeria dothidea</name>
    <dbReference type="NCBI Taxonomy" id="55169"/>
    <lineage>
        <taxon>Eukaryota</taxon>
        <taxon>Fungi</taxon>
        <taxon>Dikarya</taxon>
        <taxon>Ascomycota</taxon>
        <taxon>Pezizomycotina</taxon>
        <taxon>Dothideomycetes</taxon>
        <taxon>Dothideomycetes incertae sedis</taxon>
        <taxon>Botryosphaeriales</taxon>
        <taxon>Botryosphaeriaceae</taxon>
        <taxon>Botryosphaeria</taxon>
    </lineage>
</organism>
<feature type="compositionally biased region" description="Polar residues" evidence="1">
    <location>
        <begin position="313"/>
        <end position="325"/>
    </location>
</feature>
<feature type="region of interest" description="Disordered" evidence="1">
    <location>
        <begin position="287"/>
        <end position="325"/>
    </location>
</feature>